<keyword evidence="3 4" id="KW-0408">Iron</keyword>
<dbReference type="Gene3D" id="1.10.760.10">
    <property type="entry name" value="Cytochrome c-like domain"/>
    <property type="match status" value="1"/>
</dbReference>
<evidence type="ECO:0000256" key="3">
    <source>
        <dbReference type="ARBA" id="ARBA00023004"/>
    </source>
</evidence>
<name>A0ABY7C8P3_9HYPH</name>
<dbReference type="RefSeq" id="WP_210191056.1">
    <property type="nucleotide sequence ID" value="NZ_CP114030.1"/>
</dbReference>
<evidence type="ECO:0000256" key="5">
    <source>
        <dbReference type="SAM" id="MobiDB-lite"/>
    </source>
</evidence>
<keyword evidence="8" id="KW-1185">Reference proteome</keyword>
<evidence type="ECO:0000256" key="2">
    <source>
        <dbReference type="ARBA" id="ARBA00022723"/>
    </source>
</evidence>
<gene>
    <name evidence="7" type="ORF">OH818_28450</name>
</gene>
<dbReference type="InterPro" id="IPR051459">
    <property type="entry name" value="Cytochrome_c-type_DH"/>
</dbReference>
<accession>A0ABY7C8P3</accession>
<geneLocation type="plasmid" evidence="7 8">
    <name>unnamed2</name>
</geneLocation>
<keyword evidence="7" id="KW-0614">Plasmid</keyword>
<dbReference type="PROSITE" id="PS51007">
    <property type="entry name" value="CYTC"/>
    <property type="match status" value="1"/>
</dbReference>
<evidence type="ECO:0000313" key="8">
    <source>
        <dbReference type="Proteomes" id="UP001164020"/>
    </source>
</evidence>
<evidence type="ECO:0000256" key="1">
    <source>
        <dbReference type="ARBA" id="ARBA00022617"/>
    </source>
</evidence>
<dbReference type="EMBL" id="CP114030">
    <property type="protein sequence ID" value="WAP71419.1"/>
    <property type="molecule type" value="Genomic_DNA"/>
</dbReference>
<reference evidence="7" key="1">
    <citation type="submission" date="2022-12" db="EMBL/GenBank/DDBJ databases">
        <title>Jiella pelagia sp. nov., isolated from phosphonate enriched culture of Northwest Pacific surface seawater.</title>
        <authorList>
            <person name="Shin D.Y."/>
            <person name="Hwang C.Y."/>
        </authorList>
    </citation>
    <scope>NUCLEOTIDE SEQUENCE</scope>
    <source>
        <strain evidence="7">HL-NP1</strain>
        <plasmid evidence="7">unnamed2</plasmid>
    </source>
</reference>
<dbReference type="Pfam" id="PF00034">
    <property type="entry name" value="Cytochrom_C"/>
    <property type="match status" value="1"/>
</dbReference>
<proteinExistence type="predicted"/>
<evidence type="ECO:0000256" key="4">
    <source>
        <dbReference type="PROSITE-ProRule" id="PRU00433"/>
    </source>
</evidence>
<dbReference type="Proteomes" id="UP001164020">
    <property type="component" value="Plasmid unnamed2"/>
</dbReference>
<evidence type="ECO:0000313" key="7">
    <source>
        <dbReference type="EMBL" id="WAP71419.1"/>
    </source>
</evidence>
<dbReference type="SUPFAM" id="SSF46626">
    <property type="entry name" value="Cytochrome c"/>
    <property type="match status" value="1"/>
</dbReference>
<protein>
    <submittedName>
        <fullName evidence="7">Cytochrome c</fullName>
    </submittedName>
</protein>
<dbReference type="PANTHER" id="PTHR35008">
    <property type="entry name" value="BLL4482 PROTEIN-RELATED"/>
    <property type="match status" value="1"/>
</dbReference>
<feature type="domain" description="Cytochrome c" evidence="6">
    <location>
        <begin position="1"/>
        <end position="95"/>
    </location>
</feature>
<dbReference type="PANTHER" id="PTHR35008:SF8">
    <property type="entry name" value="ALCOHOL DEHYDROGENASE CYTOCHROME C SUBUNIT"/>
    <property type="match status" value="1"/>
</dbReference>
<keyword evidence="1 4" id="KW-0349">Heme</keyword>
<evidence type="ECO:0000259" key="6">
    <source>
        <dbReference type="PROSITE" id="PS51007"/>
    </source>
</evidence>
<dbReference type="InterPro" id="IPR009056">
    <property type="entry name" value="Cyt_c-like_dom"/>
</dbReference>
<sequence>MGRKVYGQYCATCHGSRGEGAANWQEQNDQGELPPPPHGPEGHTWRHADAALYHTIAKGWRDPFNKTDRLTMPAFEEILTPDEIRAVSTYLKTLWTEEQRQFQWEQSEDRPFPNEQN</sequence>
<feature type="region of interest" description="Disordered" evidence="5">
    <location>
        <begin position="15"/>
        <end position="45"/>
    </location>
</feature>
<organism evidence="7 8">
    <name type="scientific">Jiella pelagia</name>
    <dbReference type="NCBI Taxonomy" id="2986949"/>
    <lineage>
        <taxon>Bacteria</taxon>
        <taxon>Pseudomonadati</taxon>
        <taxon>Pseudomonadota</taxon>
        <taxon>Alphaproteobacteria</taxon>
        <taxon>Hyphomicrobiales</taxon>
        <taxon>Aurantimonadaceae</taxon>
        <taxon>Jiella</taxon>
    </lineage>
</organism>
<keyword evidence="2 4" id="KW-0479">Metal-binding</keyword>
<dbReference type="InterPro" id="IPR036909">
    <property type="entry name" value="Cyt_c-like_dom_sf"/>
</dbReference>